<protein>
    <submittedName>
        <fullName evidence="6">Hydrolase</fullName>
        <ecNumber evidence="6">3.3.2.9</ecNumber>
    </submittedName>
</protein>
<sequence length="384" mass="43495">MSIEKFHIQVSDEVLNDLKYRLEHVRWPEQIEGSDWERGTDINYLKSLVSYWKDEFDWRAQEKELNHFSHFRCNVDGIDVHFIHEKGKGPNPTPIILTHGWPDSFIRYQKIIPLLTDPASYGGDPNDSFDVIVPSLPGFGFSSASKHSGMNNYRVSELWAKLMTEKLGYSKFAAAGGDIGSGVTRYLALNHPELLIGIHLTDIGIIRNLMVSQSEAELSEEELQYKKNASEWISNEGGYMSIQSTKPQTIAYGLSDSPVGLAAWIIEKFRSWSDCNGDLNKNFSKDELLTNIMIYWITNTIGSSANAYYENVHSLPPMGHINVPTGIALFPADVLLPPKKWAMSNLNVTRWTTMPKGGHFTSMEDPEPLAKEIRAFFTPYRSKE</sequence>
<dbReference type="GO" id="GO:0097176">
    <property type="term" value="P:epoxide metabolic process"/>
    <property type="evidence" value="ECO:0007669"/>
    <property type="project" value="TreeGrafter"/>
</dbReference>
<dbReference type="InterPro" id="IPR016292">
    <property type="entry name" value="Epoxide_hydrolase"/>
</dbReference>
<dbReference type="PANTHER" id="PTHR21661">
    <property type="entry name" value="EPOXIDE HYDROLASE 1-RELATED"/>
    <property type="match status" value="1"/>
</dbReference>
<dbReference type="AlphaFoldDB" id="M1M1D7"/>
<evidence type="ECO:0000256" key="3">
    <source>
        <dbReference type="ARBA" id="ARBA00022801"/>
    </source>
</evidence>
<dbReference type="PIRSF" id="PIRSF001112">
    <property type="entry name" value="Epoxide_hydrolase"/>
    <property type="match status" value="1"/>
</dbReference>
<dbReference type="InterPro" id="IPR010497">
    <property type="entry name" value="Epoxide_hydro_N"/>
</dbReference>
<evidence type="ECO:0000313" key="6">
    <source>
        <dbReference type="EMBL" id="AGF59410.1"/>
    </source>
</evidence>
<dbReference type="Pfam" id="PF06441">
    <property type="entry name" value="EHN"/>
    <property type="match status" value="1"/>
</dbReference>
<dbReference type="EMBL" id="CP004121">
    <property type="protein sequence ID" value="AGF59410.1"/>
    <property type="molecule type" value="Genomic_DNA"/>
</dbReference>
<reference evidence="6 7" key="1">
    <citation type="submission" date="2013-02" db="EMBL/GenBank/DDBJ databases">
        <title>Genome sequence of Clostridium saccharoperbutylacetonicum N1-4(HMT).</title>
        <authorList>
            <person name="Poehlein A."/>
            <person name="Daniel R."/>
        </authorList>
    </citation>
    <scope>NUCLEOTIDE SEQUENCE [LARGE SCALE GENOMIC DNA]</scope>
    <source>
        <strain evidence="7">N1-4(HMT)</strain>
    </source>
</reference>
<feature type="domain" description="Epoxide hydrolase N-terminal" evidence="5">
    <location>
        <begin position="3"/>
        <end position="107"/>
    </location>
</feature>
<dbReference type="InterPro" id="IPR029058">
    <property type="entry name" value="AB_hydrolase_fold"/>
</dbReference>
<evidence type="ECO:0000259" key="5">
    <source>
        <dbReference type="Pfam" id="PF06441"/>
    </source>
</evidence>
<organism evidence="6 7">
    <name type="scientific">Clostridium saccharoperbutylacetonicum N1-4(HMT)</name>
    <dbReference type="NCBI Taxonomy" id="931276"/>
    <lineage>
        <taxon>Bacteria</taxon>
        <taxon>Bacillati</taxon>
        <taxon>Bacillota</taxon>
        <taxon>Clostridia</taxon>
        <taxon>Eubacteriales</taxon>
        <taxon>Clostridiaceae</taxon>
        <taxon>Clostridium</taxon>
    </lineage>
</organism>
<dbReference type="PANTHER" id="PTHR21661:SF35">
    <property type="entry name" value="EPOXIDE HYDROLASE"/>
    <property type="match status" value="1"/>
</dbReference>
<dbReference type="GO" id="GO:0033961">
    <property type="term" value="F:cis-stilbene-oxide hydrolase activity"/>
    <property type="evidence" value="ECO:0007669"/>
    <property type="project" value="UniProtKB-EC"/>
</dbReference>
<dbReference type="InterPro" id="IPR000639">
    <property type="entry name" value="Epox_hydrolase-like"/>
</dbReference>
<dbReference type="PRINTS" id="PR00412">
    <property type="entry name" value="EPOXHYDRLASE"/>
</dbReference>
<dbReference type="EC" id="3.3.2.9" evidence="6"/>
<evidence type="ECO:0000256" key="1">
    <source>
        <dbReference type="ARBA" id="ARBA00010088"/>
    </source>
</evidence>
<accession>M1M1D7</accession>
<evidence type="ECO:0000256" key="4">
    <source>
        <dbReference type="PIRSR" id="PIRSR001112-1"/>
    </source>
</evidence>
<dbReference type="SUPFAM" id="SSF53474">
    <property type="entry name" value="alpha/beta-Hydrolases"/>
    <property type="match status" value="1"/>
</dbReference>
<dbReference type="RefSeq" id="WP_015395717.1">
    <property type="nucleotide sequence ID" value="NC_020291.1"/>
</dbReference>
<dbReference type="OrthoDB" id="9780765at2"/>
<dbReference type="STRING" id="36745.CLSAP_54260"/>
<evidence type="ECO:0000256" key="2">
    <source>
        <dbReference type="ARBA" id="ARBA00022797"/>
    </source>
</evidence>
<feature type="active site" description="Proton donor" evidence="4">
    <location>
        <position position="308"/>
    </location>
</feature>
<keyword evidence="3 6" id="KW-0378">Hydrolase</keyword>
<dbReference type="Gene3D" id="3.40.50.1820">
    <property type="entry name" value="alpha/beta hydrolase"/>
    <property type="match status" value="1"/>
</dbReference>
<dbReference type="eggNOG" id="COG0596">
    <property type="taxonomic scope" value="Bacteria"/>
</dbReference>
<keyword evidence="7" id="KW-1185">Reference proteome</keyword>
<keyword evidence="2" id="KW-0058">Aromatic hydrocarbons catabolism</keyword>
<gene>
    <name evidence="6" type="ORF">Cspa_c56850</name>
</gene>
<dbReference type="HOGENOM" id="CLU_019414_0_1_9"/>
<name>M1M1D7_9CLOT</name>
<dbReference type="PATRIC" id="fig|931276.5.peg.5729"/>
<dbReference type="KEGG" id="csr:Cspa_c56850"/>
<feature type="active site" description="Proton acceptor" evidence="4">
    <location>
        <position position="359"/>
    </location>
</feature>
<dbReference type="Proteomes" id="UP000011728">
    <property type="component" value="Chromosome"/>
</dbReference>
<evidence type="ECO:0000313" key="7">
    <source>
        <dbReference type="Proteomes" id="UP000011728"/>
    </source>
</evidence>
<comment type="similarity">
    <text evidence="1">Belongs to the peptidase S33 family.</text>
</comment>
<proteinExistence type="inferred from homology"/>
<feature type="active site" description="Nucleophile" evidence="4">
    <location>
        <position position="178"/>
    </location>
</feature>